<reference evidence="1 2" key="1">
    <citation type="journal article" date="2011" name="Proc. Natl. Acad. Sci. U.S.A.">
        <title>Comparative genomics of xylose-fermenting fungi for enhanced biofuel production.</title>
        <authorList>
            <person name="Wohlbach D.J."/>
            <person name="Kuo A."/>
            <person name="Sato T.K."/>
            <person name="Potts K.M."/>
            <person name="Salamov A.A."/>
            <person name="LaButti K.M."/>
            <person name="Sun H."/>
            <person name="Clum A."/>
            <person name="Pangilinan J.L."/>
            <person name="Lindquist E.A."/>
            <person name="Lucas S."/>
            <person name="Lapidus A."/>
            <person name="Jin M."/>
            <person name="Gunawan C."/>
            <person name="Balan V."/>
            <person name="Dale B.E."/>
            <person name="Jeffries T.W."/>
            <person name="Zinkel R."/>
            <person name="Barry K.W."/>
            <person name="Grigoriev I.V."/>
            <person name="Gasch A.P."/>
        </authorList>
    </citation>
    <scope>NUCLEOTIDE SEQUENCE [LARGE SCALE GENOMIC DNA]</scope>
    <source>
        <strain evidence="2">ATCC 10573 / BCRC 21748 / CBS 615 / JCM 9827 / NBRC 10315 / NRRL Y-1498 / VKM Y-70</strain>
    </source>
</reference>
<gene>
    <name evidence="1" type="ORF">CANTEDRAFT_114398</name>
</gene>
<name>G3B733_CANTC</name>
<dbReference type="EMBL" id="GL996524">
    <property type="protein sequence ID" value="EGV63540.1"/>
    <property type="molecule type" value="Genomic_DNA"/>
</dbReference>
<organism evidence="2">
    <name type="scientific">Candida tenuis (strain ATCC 10573 / BCRC 21748 / CBS 615 / JCM 9827 / NBRC 10315 / NRRL Y-1498 / VKM Y-70)</name>
    <name type="common">Yeast</name>
    <name type="synonym">Yamadazyma tenuis</name>
    <dbReference type="NCBI Taxonomy" id="590646"/>
    <lineage>
        <taxon>Eukaryota</taxon>
        <taxon>Fungi</taxon>
        <taxon>Dikarya</taxon>
        <taxon>Ascomycota</taxon>
        <taxon>Saccharomycotina</taxon>
        <taxon>Pichiomycetes</taxon>
        <taxon>Debaryomycetaceae</taxon>
        <taxon>Yamadazyma</taxon>
    </lineage>
</organism>
<dbReference type="eggNOG" id="ENOG502T608">
    <property type="taxonomic scope" value="Eukaryota"/>
</dbReference>
<sequence length="162" mass="18723">MDSIPKSVGVGPNRVRKTKSSMEYVVSQDINAGIKYVLGRVDEDFKYTVYINCTLPTRLYDAVFNGNYNFSHSDTQMKQFNYHKMNNLKDLKEFLETGPEEKTMIVEGFSDIVKLTTMEYARLNVLVVDVLMIMKTRFITCFVLDNKYNPFVDLNCDSHVDV</sequence>
<protein>
    <submittedName>
        <fullName evidence="1">Uncharacterized protein</fullName>
    </submittedName>
</protein>
<dbReference type="Proteomes" id="UP000000707">
    <property type="component" value="Unassembled WGS sequence"/>
</dbReference>
<evidence type="ECO:0000313" key="2">
    <source>
        <dbReference type="Proteomes" id="UP000000707"/>
    </source>
</evidence>
<accession>G3B733</accession>
<keyword evidence="2" id="KW-1185">Reference proteome</keyword>
<dbReference type="AlphaFoldDB" id="G3B733"/>
<proteinExistence type="predicted"/>
<evidence type="ECO:0000313" key="1">
    <source>
        <dbReference type="EMBL" id="EGV63540.1"/>
    </source>
</evidence>